<keyword evidence="4" id="KW-1185">Reference proteome</keyword>
<dbReference type="InterPro" id="IPR001309">
    <property type="entry name" value="Pept_C14_p20"/>
</dbReference>
<dbReference type="OrthoDB" id="9816009at2"/>
<dbReference type="AlphaFoldDB" id="A0A4R1N7S9"/>
<dbReference type="Proteomes" id="UP000295673">
    <property type="component" value="Unassembled WGS sequence"/>
</dbReference>
<dbReference type="InterPro" id="IPR011600">
    <property type="entry name" value="Pept_C14_caspase"/>
</dbReference>
<dbReference type="GO" id="GO:0004197">
    <property type="term" value="F:cysteine-type endopeptidase activity"/>
    <property type="evidence" value="ECO:0007669"/>
    <property type="project" value="InterPro"/>
</dbReference>
<dbReference type="PANTHER" id="PTHR22576:SF37">
    <property type="entry name" value="MUCOSA-ASSOCIATED LYMPHOID TISSUE LYMPHOMA TRANSLOCATION PROTEIN 1"/>
    <property type="match status" value="1"/>
</dbReference>
<dbReference type="PROSITE" id="PS50208">
    <property type="entry name" value="CASPASE_P20"/>
    <property type="match status" value="1"/>
</dbReference>
<comment type="caution">
    <text evidence="3">The sequence shown here is derived from an EMBL/GenBank/DDBJ whole genome shotgun (WGS) entry which is preliminary data.</text>
</comment>
<accession>A0A4R1N7S9</accession>
<dbReference type="SUPFAM" id="SSF52129">
    <property type="entry name" value="Caspase-like"/>
    <property type="match status" value="1"/>
</dbReference>
<proteinExistence type="inferred from homology"/>
<comment type="similarity">
    <text evidence="1">Belongs to the peptidase C14A family.</text>
</comment>
<evidence type="ECO:0000313" key="3">
    <source>
        <dbReference type="EMBL" id="TCL01144.1"/>
    </source>
</evidence>
<gene>
    <name evidence="3" type="ORF">BXY66_2453</name>
</gene>
<dbReference type="PANTHER" id="PTHR22576">
    <property type="entry name" value="MUCOSA ASSOCIATED LYMPHOID TISSUE LYMPHOMA TRANSLOCATION PROTEIN 1/PARACASPASE"/>
    <property type="match status" value="1"/>
</dbReference>
<dbReference type="Pfam" id="PF00656">
    <property type="entry name" value="Peptidase_C14"/>
    <property type="match status" value="1"/>
</dbReference>
<evidence type="ECO:0000259" key="2">
    <source>
        <dbReference type="PROSITE" id="PS50208"/>
    </source>
</evidence>
<evidence type="ECO:0000313" key="4">
    <source>
        <dbReference type="Proteomes" id="UP000295673"/>
    </source>
</evidence>
<dbReference type="InterPro" id="IPR029030">
    <property type="entry name" value="Caspase-like_dom_sf"/>
</dbReference>
<feature type="domain" description="Caspase family p20" evidence="2">
    <location>
        <begin position="26"/>
        <end position="151"/>
    </location>
</feature>
<name>A0A4R1N7S9_9RHOB</name>
<organism evidence="3 4">
    <name type="scientific">Shimia isoporae</name>
    <dbReference type="NCBI Taxonomy" id="647720"/>
    <lineage>
        <taxon>Bacteria</taxon>
        <taxon>Pseudomonadati</taxon>
        <taxon>Pseudomonadota</taxon>
        <taxon>Alphaproteobacteria</taxon>
        <taxon>Rhodobacterales</taxon>
        <taxon>Roseobacteraceae</taxon>
    </lineage>
</organism>
<sequence length="247" mass="27166">MAVEIIRPLLFVGLLFGWNASALSQESHVALLVGISNYDYLDDLQNASRDAHVLAIEFERLGYETKLVTNPSRAEMLRALAELRIRASEASQVVIYIAGHGVQIGAQNYVLLRDARAFEGGWQAGSVSLPTIFKAVSDKPRQKIVFWDACRVPAVLQPATSRHGRNNIPAGSYVAYAAQPGFAAFDGFDGNSPFTAALLEELRSSSGALEEKMRKVRLRVTTETAGQQVPWTQSSLLRLAYLRSDRD</sequence>
<reference evidence="3 4" key="1">
    <citation type="submission" date="2019-03" db="EMBL/GenBank/DDBJ databases">
        <title>Genomic Encyclopedia of Archaeal and Bacterial Type Strains, Phase II (KMG-II): from individual species to whole genera.</title>
        <authorList>
            <person name="Goeker M."/>
        </authorList>
    </citation>
    <scope>NUCLEOTIDE SEQUENCE [LARGE SCALE GENOMIC DNA]</scope>
    <source>
        <strain evidence="3 4">DSM 26433</strain>
    </source>
</reference>
<dbReference type="InterPro" id="IPR015917">
    <property type="entry name" value="Pept_C14A"/>
</dbReference>
<dbReference type="Gene3D" id="3.40.50.1460">
    <property type="match status" value="1"/>
</dbReference>
<dbReference type="InterPro" id="IPR052039">
    <property type="entry name" value="Caspase-related_regulators"/>
</dbReference>
<dbReference type="SMART" id="SM00115">
    <property type="entry name" value="CASc"/>
    <property type="match status" value="1"/>
</dbReference>
<evidence type="ECO:0000256" key="1">
    <source>
        <dbReference type="ARBA" id="ARBA00010134"/>
    </source>
</evidence>
<dbReference type="GO" id="GO:0006508">
    <property type="term" value="P:proteolysis"/>
    <property type="evidence" value="ECO:0007669"/>
    <property type="project" value="InterPro"/>
</dbReference>
<dbReference type="EMBL" id="SMGR01000002">
    <property type="protein sequence ID" value="TCL01144.1"/>
    <property type="molecule type" value="Genomic_DNA"/>
</dbReference>
<dbReference type="RefSeq" id="WP_132860488.1">
    <property type="nucleotide sequence ID" value="NZ_SMGR01000002.1"/>
</dbReference>
<protein>
    <submittedName>
        <fullName evidence="3">Caspase domain-containing protein</fullName>
    </submittedName>
</protein>